<dbReference type="STRING" id="75913.A0A0K0G2W6"/>
<keyword evidence="2 4" id="KW-0808">Transferase</keyword>
<keyword evidence="3 4" id="KW-0012">Acyltransferase</keyword>
<dbReference type="Pfam" id="PF00755">
    <property type="entry name" value="Carn_acyltransf"/>
    <property type="match status" value="2"/>
</dbReference>
<keyword evidence="6" id="KW-1185">Reference proteome</keyword>
<dbReference type="AlphaFoldDB" id="A0A0K0G2W6"/>
<dbReference type="InterPro" id="IPR042231">
    <property type="entry name" value="Cho/carn_acyl_trans_2"/>
</dbReference>
<dbReference type="InterPro" id="IPR039551">
    <property type="entry name" value="Cho/carn_acyl_trans"/>
</dbReference>
<evidence type="ECO:0000256" key="4">
    <source>
        <dbReference type="RuleBase" id="RU003801"/>
    </source>
</evidence>
<protein>
    <submittedName>
        <fullName evidence="7">Carn_acyltransf domain-containing protein</fullName>
    </submittedName>
</protein>
<proteinExistence type="inferred from homology"/>
<evidence type="ECO:0000256" key="3">
    <source>
        <dbReference type="ARBA" id="ARBA00023315"/>
    </source>
</evidence>
<dbReference type="SUPFAM" id="SSF52777">
    <property type="entry name" value="CoA-dependent acyltransferases"/>
    <property type="match status" value="2"/>
</dbReference>
<sequence length="218" mass="25039">MFINGKQKKCDDGNTKTNESCQSQLAFNKEQPKPIGEGMLCTSHYKKIFCGCEFPGIEKDYIINNGPQNYLDAICLIYLCDRDDIGDDHDSTDKFLLENLTGNGINRWVDKSVNYVITKSGCFGGTTEHSIADGSEFDHFMENYIKADKYNIEYPKVIKNMYENQIKEDQKKFLLTYEAASVRFYQNSRTETLKSVTNDSCNFVRGMIDENIKKEKNI</sequence>
<dbReference type="GO" id="GO:0009437">
    <property type="term" value="P:carnitine metabolic process"/>
    <property type="evidence" value="ECO:0007669"/>
    <property type="project" value="TreeGrafter"/>
</dbReference>
<dbReference type="Proteomes" id="UP000035680">
    <property type="component" value="Unassembled WGS sequence"/>
</dbReference>
<comment type="similarity">
    <text evidence="1 4">Belongs to the carnitine/choline acetyltransferase family.</text>
</comment>
<dbReference type="GO" id="GO:0005739">
    <property type="term" value="C:mitochondrion"/>
    <property type="evidence" value="ECO:0007669"/>
    <property type="project" value="TreeGrafter"/>
</dbReference>
<evidence type="ECO:0000313" key="7">
    <source>
        <dbReference type="WBParaSite" id="SVE_1906700.1"/>
    </source>
</evidence>
<dbReference type="GO" id="GO:0006631">
    <property type="term" value="P:fatty acid metabolic process"/>
    <property type="evidence" value="ECO:0007669"/>
    <property type="project" value="TreeGrafter"/>
</dbReference>
<dbReference type="Gene3D" id="3.30.559.70">
    <property type="entry name" value="Choline/Carnitine o-acyltransferase, domain 2"/>
    <property type="match status" value="1"/>
</dbReference>
<feature type="domain" description="Choline/carnitine acyltransferase" evidence="5">
    <location>
        <begin position="168"/>
        <end position="216"/>
    </location>
</feature>
<evidence type="ECO:0000256" key="1">
    <source>
        <dbReference type="ARBA" id="ARBA00005232"/>
    </source>
</evidence>
<feature type="domain" description="Choline/carnitine acyltransferase" evidence="5">
    <location>
        <begin position="93"/>
        <end position="150"/>
    </location>
</feature>
<dbReference type="InterPro" id="IPR023213">
    <property type="entry name" value="CAT-like_dom_sf"/>
</dbReference>
<evidence type="ECO:0000256" key="2">
    <source>
        <dbReference type="ARBA" id="ARBA00022679"/>
    </source>
</evidence>
<dbReference type="PANTHER" id="PTHR22589:SF99">
    <property type="entry name" value="CHOLINE_CARNITINE ACYLTRANSFERASE DOMAIN-CONTAINING PROTEIN"/>
    <property type="match status" value="1"/>
</dbReference>
<evidence type="ECO:0000259" key="5">
    <source>
        <dbReference type="Pfam" id="PF00755"/>
    </source>
</evidence>
<dbReference type="InterPro" id="IPR000542">
    <property type="entry name" value="Carn_acyl_trans"/>
</dbReference>
<accession>A0A0K0G2W6</accession>
<dbReference type="WBParaSite" id="SVE_1906700.1">
    <property type="protein sequence ID" value="SVE_1906700.1"/>
    <property type="gene ID" value="SVE_1906700"/>
</dbReference>
<evidence type="ECO:0000313" key="6">
    <source>
        <dbReference type="Proteomes" id="UP000035680"/>
    </source>
</evidence>
<reference evidence="6" key="1">
    <citation type="submission" date="2014-07" db="EMBL/GenBank/DDBJ databases">
        <authorList>
            <person name="Martin A.A"/>
            <person name="De Silva N."/>
        </authorList>
    </citation>
    <scope>NUCLEOTIDE SEQUENCE</scope>
</reference>
<dbReference type="PROSITE" id="PS00440">
    <property type="entry name" value="ACYLTRANSF_C_2"/>
    <property type="match status" value="1"/>
</dbReference>
<reference evidence="7" key="2">
    <citation type="submission" date="2015-08" db="UniProtKB">
        <authorList>
            <consortium name="WormBaseParasite"/>
        </authorList>
    </citation>
    <scope>IDENTIFICATION</scope>
</reference>
<dbReference type="GO" id="GO:0004095">
    <property type="term" value="F:carnitine O-palmitoyltransferase activity"/>
    <property type="evidence" value="ECO:0007669"/>
    <property type="project" value="TreeGrafter"/>
</dbReference>
<organism evidence="6 7">
    <name type="scientific">Strongyloides venezuelensis</name>
    <name type="common">Threadworm</name>
    <dbReference type="NCBI Taxonomy" id="75913"/>
    <lineage>
        <taxon>Eukaryota</taxon>
        <taxon>Metazoa</taxon>
        <taxon>Ecdysozoa</taxon>
        <taxon>Nematoda</taxon>
        <taxon>Chromadorea</taxon>
        <taxon>Rhabditida</taxon>
        <taxon>Tylenchina</taxon>
        <taxon>Panagrolaimomorpha</taxon>
        <taxon>Strongyloidoidea</taxon>
        <taxon>Strongyloididae</taxon>
        <taxon>Strongyloides</taxon>
    </lineage>
</organism>
<dbReference type="Gene3D" id="3.30.559.10">
    <property type="entry name" value="Chloramphenicol acetyltransferase-like domain"/>
    <property type="match status" value="1"/>
</dbReference>
<name>A0A0K0G2W6_STRVS</name>
<dbReference type="PANTHER" id="PTHR22589">
    <property type="entry name" value="CARNITINE O-ACYLTRANSFERASE"/>
    <property type="match status" value="1"/>
</dbReference>